<comment type="caution">
    <text evidence="2">The sequence shown here is derived from an EMBL/GenBank/DDBJ whole genome shotgun (WGS) entry which is preliminary data.</text>
</comment>
<dbReference type="PROSITE" id="PS51257">
    <property type="entry name" value="PROKAR_LIPOPROTEIN"/>
    <property type="match status" value="1"/>
</dbReference>
<evidence type="ECO:0000256" key="1">
    <source>
        <dbReference type="SAM" id="SignalP"/>
    </source>
</evidence>
<dbReference type="AlphaFoldDB" id="A0A7W7JZT8"/>
<protein>
    <recommendedName>
        <fullName evidence="4">Lipoprotein</fullName>
    </recommendedName>
</protein>
<dbReference type="Proteomes" id="UP000575241">
    <property type="component" value="Unassembled WGS sequence"/>
</dbReference>
<dbReference type="EMBL" id="JACHLN010000001">
    <property type="protein sequence ID" value="MBB4838394.1"/>
    <property type="molecule type" value="Genomic_DNA"/>
</dbReference>
<dbReference type="RefSeq" id="WP_184164452.1">
    <property type="nucleotide sequence ID" value="NZ_JACHLN010000001.1"/>
</dbReference>
<proteinExistence type="predicted"/>
<feature type="signal peptide" evidence="1">
    <location>
        <begin position="1"/>
        <end position="21"/>
    </location>
</feature>
<organism evidence="2 3">
    <name type="scientific">Sphingomonas kyeonggiensis</name>
    <dbReference type="NCBI Taxonomy" id="1268553"/>
    <lineage>
        <taxon>Bacteria</taxon>
        <taxon>Pseudomonadati</taxon>
        <taxon>Pseudomonadota</taxon>
        <taxon>Alphaproteobacteria</taxon>
        <taxon>Sphingomonadales</taxon>
        <taxon>Sphingomonadaceae</taxon>
        <taxon>Sphingomonas</taxon>
    </lineage>
</organism>
<sequence length="118" mass="12079">MNKGMALLALALLAGCSGATTAEKQNVNLVLDADFTTGTLLLTCRDSSSGSCHVLVAGSGEPVRLSAEKGKTAESATGAAEGARFCAGEAEPQNGCSLTPLRDGEQIYRSSRVKTESK</sequence>
<reference evidence="2 3" key="1">
    <citation type="submission" date="2020-08" db="EMBL/GenBank/DDBJ databases">
        <title>Functional genomics of gut bacteria from endangered species of beetles.</title>
        <authorList>
            <person name="Carlos-Shanley C."/>
        </authorList>
    </citation>
    <scope>NUCLEOTIDE SEQUENCE [LARGE SCALE GENOMIC DNA]</scope>
    <source>
        <strain evidence="2 3">S00224</strain>
    </source>
</reference>
<evidence type="ECO:0008006" key="4">
    <source>
        <dbReference type="Google" id="ProtNLM"/>
    </source>
</evidence>
<keyword evidence="3" id="KW-1185">Reference proteome</keyword>
<evidence type="ECO:0000313" key="2">
    <source>
        <dbReference type="EMBL" id="MBB4838394.1"/>
    </source>
</evidence>
<keyword evidence="1" id="KW-0732">Signal</keyword>
<accession>A0A7W7JZT8</accession>
<name>A0A7W7JZT8_9SPHN</name>
<gene>
    <name evidence="2" type="ORF">HNP52_001445</name>
</gene>
<feature type="chain" id="PRO_5031047404" description="Lipoprotein" evidence="1">
    <location>
        <begin position="22"/>
        <end position="118"/>
    </location>
</feature>
<evidence type="ECO:0000313" key="3">
    <source>
        <dbReference type="Proteomes" id="UP000575241"/>
    </source>
</evidence>